<reference evidence="2" key="1">
    <citation type="journal article" date="2015" name="Nat. Genet.">
        <title>The genome and transcriptome of the zoonotic hookworm Ancylostoma ceylanicum identify infection-specific gene families.</title>
        <authorList>
            <person name="Schwarz E.M."/>
            <person name="Hu Y."/>
            <person name="Antoshechkin I."/>
            <person name="Miller M.M."/>
            <person name="Sternberg P.W."/>
            <person name="Aroian R.V."/>
        </authorList>
    </citation>
    <scope>NUCLEOTIDE SEQUENCE</scope>
    <source>
        <strain evidence="2">HY135</strain>
    </source>
</reference>
<keyword evidence="2" id="KW-1185">Reference proteome</keyword>
<dbReference type="PANTHER" id="PTHR32026:SF27">
    <property type="entry name" value="METHYLTRANSFERASE FKBM DOMAIN-CONTAINING PROTEIN-RELATED"/>
    <property type="match status" value="1"/>
</dbReference>
<evidence type="ECO:0008006" key="3">
    <source>
        <dbReference type="Google" id="ProtNLM"/>
    </source>
</evidence>
<evidence type="ECO:0000313" key="1">
    <source>
        <dbReference type="EMBL" id="EYB92170.1"/>
    </source>
</evidence>
<dbReference type="EMBL" id="JARK01001533">
    <property type="protein sequence ID" value="EYB92170.1"/>
    <property type="molecule type" value="Genomic_DNA"/>
</dbReference>
<dbReference type="InterPro" id="IPR026913">
    <property type="entry name" value="METTL24"/>
</dbReference>
<protein>
    <recommendedName>
        <fullName evidence="3">Methyltransferase domain-containing protein</fullName>
    </recommendedName>
</protein>
<dbReference type="OrthoDB" id="10006218at2759"/>
<gene>
    <name evidence="1" type="primary">Acey_s0197.g1578</name>
    <name evidence="1" type="ORF">Y032_0197g1578</name>
</gene>
<evidence type="ECO:0000313" key="2">
    <source>
        <dbReference type="Proteomes" id="UP000024635"/>
    </source>
</evidence>
<sequence length="221" mass="25523">MFQLSPYDSALDDICYNILDLFCTTTVEKDFSGVLFSESTDRTCQWQWIPEGSVVFSYGRHYEIFFELELRKITSNCCFIFGLNDMEQSQKTQLRLSELCAKSRRAKINGTTGEESNKYTTDYLMDLNDLGKVEILRMDIEGDGMDSLPEFLEKHHPAQILTTMHYSPPKMASLLNLFSRQGYWLFSHEIDGMFHDICAFSFIHISGFTRYGAVPLARFLS</sequence>
<comment type="caution">
    <text evidence="1">The sequence shown here is derived from an EMBL/GenBank/DDBJ whole genome shotgun (WGS) entry which is preliminary data.</text>
</comment>
<organism evidence="1 2">
    <name type="scientific">Ancylostoma ceylanicum</name>
    <dbReference type="NCBI Taxonomy" id="53326"/>
    <lineage>
        <taxon>Eukaryota</taxon>
        <taxon>Metazoa</taxon>
        <taxon>Ecdysozoa</taxon>
        <taxon>Nematoda</taxon>
        <taxon>Chromadorea</taxon>
        <taxon>Rhabditida</taxon>
        <taxon>Rhabditina</taxon>
        <taxon>Rhabditomorpha</taxon>
        <taxon>Strongyloidea</taxon>
        <taxon>Ancylostomatidae</taxon>
        <taxon>Ancylostomatinae</taxon>
        <taxon>Ancylostoma</taxon>
    </lineage>
</organism>
<dbReference type="AlphaFoldDB" id="A0A016SNJ5"/>
<dbReference type="PANTHER" id="PTHR32026">
    <property type="entry name" value="METHYLTRANSFERASE-LIKE PROTEIN 24"/>
    <property type="match status" value="1"/>
</dbReference>
<dbReference type="Proteomes" id="UP000024635">
    <property type="component" value="Unassembled WGS sequence"/>
</dbReference>
<proteinExistence type="predicted"/>
<name>A0A016SNJ5_9BILA</name>
<accession>A0A016SNJ5</accession>